<name>A0ABT9UTL1_9FIRM</name>
<sequence length="98" mass="11912">MRDRLKKLSLWKIYNETKTIYIVWNDSDEILKYILDKNIFLNKIFYKRKVAVKSKILISIDNGKNYYYIPKILNILNILNNKLKEPYILDNCYIYGIK</sequence>
<dbReference type="Proteomes" id="UP001228504">
    <property type="component" value="Unassembled WGS sequence"/>
</dbReference>
<protein>
    <submittedName>
        <fullName evidence="1">Uncharacterized protein</fullName>
    </submittedName>
</protein>
<dbReference type="EMBL" id="JAUSUF010000004">
    <property type="protein sequence ID" value="MDQ0149634.1"/>
    <property type="molecule type" value="Genomic_DNA"/>
</dbReference>
<evidence type="ECO:0000313" key="2">
    <source>
        <dbReference type="Proteomes" id="UP001228504"/>
    </source>
</evidence>
<accession>A0ABT9UTL1</accession>
<gene>
    <name evidence="1" type="ORF">J2S18_001565</name>
</gene>
<comment type="caution">
    <text evidence="1">The sequence shown here is derived from an EMBL/GenBank/DDBJ whole genome shotgun (WGS) entry which is preliminary data.</text>
</comment>
<organism evidence="1 2">
    <name type="scientific">Eubacterium multiforme</name>
    <dbReference type="NCBI Taxonomy" id="83339"/>
    <lineage>
        <taxon>Bacteria</taxon>
        <taxon>Bacillati</taxon>
        <taxon>Bacillota</taxon>
        <taxon>Clostridia</taxon>
        <taxon>Eubacteriales</taxon>
        <taxon>Eubacteriaceae</taxon>
        <taxon>Eubacterium</taxon>
    </lineage>
</organism>
<evidence type="ECO:0000313" key="1">
    <source>
        <dbReference type="EMBL" id="MDQ0149634.1"/>
    </source>
</evidence>
<keyword evidence="2" id="KW-1185">Reference proteome</keyword>
<proteinExistence type="predicted"/>
<reference evidence="1 2" key="1">
    <citation type="submission" date="2023-07" db="EMBL/GenBank/DDBJ databases">
        <title>Genomic Encyclopedia of Type Strains, Phase IV (KMG-IV): sequencing the most valuable type-strain genomes for metagenomic binning, comparative biology and taxonomic classification.</title>
        <authorList>
            <person name="Goeker M."/>
        </authorList>
    </citation>
    <scope>NUCLEOTIDE SEQUENCE [LARGE SCALE GENOMIC DNA]</scope>
    <source>
        <strain evidence="1 2">DSM 20694</strain>
    </source>
</reference>
<dbReference type="RefSeq" id="WP_307485333.1">
    <property type="nucleotide sequence ID" value="NZ_JAUSUF010000004.1"/>
</dbReference>